<evidence type="ECO:0000313" key="2">
    <source>
        <dbReference type="Proteomes" id="UP001057452"/>
    </source>
</evidence>
<comment type="caution">
    <text evidence="1">The sequence shown here is derived from an EMBL/GenBank/DDBJ whole genome shotgun (WGS) entry which is preliminary data.</text>
</comment>
<organism evidence="1 2">
    <name type="scientific">Chaenocephalus aceratus</name>
    <name type="common">Blackfin icefish</name>
    <name type="synonym">Chaenichthys aceratus</name>
    <dbReference type="NCBI Taxonomy" id="36190"/>
    <lineage>
        <taxon>Eukaryota</taxon>
        <taxon>Metazoa</taxon>
        <taxon>Chordata</taxon>
        <taxon>Craniata</taxon>
        <taxon>Vertebrata</taxon>
        <taxon>Euteleostomi</taxon>
        <taxon>Actinopterygii</taxon>
        <taxon>Neopterygii</taxon>
        <taxon>Teleostei</taxon>
        <taxon>Neoteleostei</taxon>
        <taxon>Acanthomorphata</taxon>
        <taxon>Eupercaria</taxon>
        <taxon>Perciformes</taxon>
        <taxon>Notothenioidei</taxon>
        <taxon>Channichthyidae</taxon>
        <taxon>Chaenocephalus</taxon>
    </lineage>
</organism>
<accession>A0ACB9W7T3</accession>
<sequence length="81" mass="8603">MQTHIWLCPPSAMPEAGAANGQSCPPNIWEKGGGEKMDGKREVEKKEGKDVMKDVRHGGTVSEGGGGTTGEGRLLIPNMRL</sequence>
<dbReference type="EMBL" id="CM043801">
    <property type="protein sequence ID" value="KAI4809340.1"/>
    <property type="molecule type" value="Genomic_DNA"/>
</dbReference>
<reference evidence="1" key="1">
    <citation type="submission" date="2022-05" db="EMBL/GenBank/DDBJ databases">
        <title>Chromosome-level genome of Chaenocephalus aceratus.</title>
        <authorList>
            <person name="Park H."/>
        </authorList>
    </citation>
    <scope>NUCLEOTIDE SEQUENCE</scope>
    <source>
        <strain evidence="1">KU_202001</strain>
    </source>
</reference>
<proteinExistence type="predicted"/>
<keyword evidence="2" id="KW-1185">Reference proteome</keyword>
<dbReference type="Proteomes" id="UP001057452">
    <property type="component" value="Chromosome 17"/>
</dbReference>
<protein>
    <submittedName>
        <fullName evidence="1">Uncharacterized protein</fullName>
    </submittedName>
</protein>
<evidence type="ECO:0000313" key="1">
    <source>
        <dbReference type="EMBL" id="KAI4809340.1"/>
    </source>
</evidence>
<gene>
    <name evidence="1" type="ORF">KUCAC02_018232</name>
</gene>
<name>A0ACB9W7T3_CHAAC</name>